<protein>
    <recommendedName>
        <fullName evidence="4">Sulfotransferase family protein</fullName>
    </recommendedName>
</protein>
<proteinExistence type="predicted"/>
<evidence type="ECO:0000313" key="2">
    <source>
        <dbReference type="EMBL" id="MXO85568.1"/>
    </source>
</evidence>
<feature type="region of interest" description="Disordered" evidence="1">
    <location>
        <begin position="288"/>
        <end position="310"/>
    </location>
</feature>
<dbReference type="OrthoDB" id="3397773at2"/>
<dbReference type="EMBL" id="WTYW01000001">
    <property type="protein sequence ID" value="MXO85568.1"/>
    <property type="molecule type" value="Genomic_DNA"/>
</dbReference>
<evidence type="ECO:0000313" key="3">
    <source>
        <dbReference type="Proteomes" id="UP000433104"/>
    </source>
</evidence>
<feature type="compositionally biased region" description="Basic and acidic residues" evidence="1">
    <location>
        <begin position="292"/>
        <end position="310"/>
    </location>
</feature>
<keyword evidence="3" id="KW-1185">Reference proteome</keyword>
<gene>
    <name evidence="2" type="ORF">GRI38_05945</name>
</gene>
<evidence type="ECO:0008006" key="4">
    <source>
        <dbReference type="Google" id="ProtNLM"/>
    </source>
</evidence>
<dbReference type="AlphaFoldDB" id="A0A844ZCR3"/>
<accession>A0A844ZCR3</accession>
<sequence length="336" mass="36818">MPTSAEIAADPLWLPHKADFATRRMTFVRLRPERFAETAFLADQQPTEASDSASLSFDEVIALDFPTGPLHFIFHTAFCRSTLLVRALNIPGFSIGMSEPGIFASLAGAGQQAGPLLKPVLDLLSRPHPGRQAVFVKPSNHTNMLIPALMEARPDARAILMSNALPAFLEAVIRKGMMGRRWGRQLYLELQSYATLDLGMDGRETYLMTDLQAAGAAWLLNRRWFELNARNAVGRAGERMVSLDGDRFNEHKADTLIAALKLAGIDLPRERADAVGASPVFGEYSKGGSDFATKEADDRARSSSPVTREEMEQVGQWVGMVAKQSGIAMEVPSDLF</sequence>
<reference evidence="2 3" key="1">
    <citation type="submission" date="2019-12" db="EMBL/GenBank/DDBJ databases">
        <title>Genomic-based taxomic classification of the family Erythrobacteraceae.</title>
        <authorList>
            <person name="Xu L."/>
        </authorList>
    </citation>
    <scope>NUCLEOTIDE SEQUENCE [LARGE SCALE GENOMIC DNA]</scope>
    <source>
        <strain evidence="2 3">MCCC 1A09962</strain>
    </source>
</reference>
<organism evidence="2 3">
    <name type="scientific">Parapontixanthobacter aurantiacus</name>
    <dbReference type="NCBI Taxonomy" id="1463599"/>
    <lineage>
        <taxon>Bacteria</taxon>
        <taxon>Pseudomonadati</taxon>
        <taxon>Pseudomonadota</taxon>
        <taxon>Alphaproteobacteria</taxon>
        <taxon>Sphingomonadales</taxon>
        <taxon>Erythrobacteraceae</taxon>
        <taxon>Parapontixanthobacter</taxon>
    </lineage>
</organism>
<evidence type="ECO:0000256" key="1">
    <source>
        <dbReference type="SAM" id="MobiDB-lite"/>
    </source>
</evidence>
<name>A0A844ZCR3_9SPHN</name>
<dbReference type="RefSeq" id="WP_160681963.1">
    <property type="nucleotide sequence ID" value="NZ_WTYW01000001.1"/>
</dbReference>
<comment type="caution">
    <text evidence="2">The sequence shown here is derived from an EMBL/GenBank/DDBJ whole genome shotgun (WGS) entry which is preliminary data.</text>
</comment>
<dbReference type="Proteomes" id="UP000433104">
    <property type="component" value="Unassembled WGS sequence"/>
</dbReference>